<dbReference type="Gene3D" id="3.90.1200.10">
    <property type="match status" value="1"/>
</dbReference>
<keyword evidence="3" id="KW-1185">Reference proteome</keyword>
<dbReference type="PANTHER" id="PTHR21310">
    <property type="entry name" value="AMINOGLYCOSIDE PHOSPHOTRANSFERASE-RELATED-RELATED"/>
    <property type="match status" value="1"/>
</dbReference>
<gene>
    <name evidence="2" type="ORF">K458DRAFT_442677</name>
</gene>
<evidence type="ECO:0000259" key="1">
    <source>
        <dbReference type="Pfam" id="PF01636"/>
    </source>
</evidence>
<dbReference type="Proteomes" id="UP000799291">
    <property type="component" value="Unassembled WGS sequence"/>
</dbReference>
<feature type="domain" description="Aminoglycoside phosphotransferase" evidence="1">
    <location>
        <begin position="101"/>
        <end position="150"/>
    </location>
</feature>
<dbReference type="CDD" id="cd05120">
    <property type="entry name" value="APH_ChoK_like"/>
    <property type="match status" value="1"/>
</dbReference>
<evidence type="ECO:0000313" key="2">
    <source>
        <dbReference type="EMBL" id="KAF2684951.1"/>
    </source>
</evidence>
<name>A0A6G1J416_9PLEO</name>
<proteinExistence type="predicted"/>
<dbReference type="SUPFAM" id="SSF56112">
    <property type="entry name" value="Protein kinase-like (PK-like)"/>
    <property type="match status" value="1"/>
</dbReference>
<dbReference type="InterPro" id="IPR011009">
    <property type="entry name" value="Kinase-like_dom_sf"/>
</dbReference>
<evidence type="ECO:0000313" key="3">
    <source>
        <dbReference type="Proteomes" id="UP000799291"/>
    </source>
</evidence>
<organism evidence="2 3">
    <name type="scientific">Lentithecium fluviatile CBS 122367</name>
    <dbReference type="NCBI Taxonomy" id="1168545"/>
    <lineage>
        <taxon>Eukaryota</taxon>
        <taxon>Fungi</taxon>
        <taxon>Dikarya</taxon>
        <taxon>Ascomycota</taxon>
        <taxon>Pezizomycotina</taxon>
        <taxon>Dothideomycetes</taxon>
        <taxon>Pleosporomycetidae</taxon>
        <taxon>Pleosporales</taxon>
        <taxon>Massarineae</taxon>
        <taxon>Lentitheciaceae</taxon>
        <taxon>Lentithecium</taxon>
    </lineage>
</organism>
<sequence length="196" mass="22924">MPGYLIRRFLDDTVVKIGRRVMLDERPTLDLAACLKLPVPHVHESQSLDGEAWIRMSFVPGERLDVFWPSMTVEEKDSICGAVRDCRQYSDYSNGPYPDEAKFSLFYLDLVKSVPDPILFSHGDFAQHNILVKDGAVTGLLDWEYAGWYPEYWECIEFSERPCKHKDWKIRAKEIFSQCYDNELTHHQAIVHWQRP</sequence>
<dbReference type="AlphaFoldDB" id="A0A6G1J416"/>
<protein>
    <recommendedName>
        <fullName evidence="1">Aminoglycoside phosphotransferase domain-containing protein</fullName>
    </recommendedName>
</protein>
<dbReference type="PANTHER" id="PTHR21310:SF58">
    <property type="entry name" value="AMINOGLYCOSIDE PHOSPHOTRANSFERASE DOMAIN-CONTAINING PROTEIN"/>
    <property type="match status" value="1"/>
</dbReference>
<dbReference type="Pfam" id="PF01636">
    <property type="entry name" value="APH"/>
    <property type="match status" value="1"/>
</dbReference>
<accession>A0A6G1J416</accession>
<dbReference type="InterPro" id="IPR002575">
    <property type="entry name" value="Aminoglycoside_PTrfase"/>
</dbReference>
<dbReference type="InterPro" id="IPR051678">
    <property type="entry name" value="AGP_Transferase"/>
</dbReference>
<dbReference type="EMBL" id="MU005580">
    <property type="protein sequence ID" value="KAF2684951.1"/>
    <property type="molecule type" value="Genomic_DNA"/>
</dbReference>
<dbReference type="OrthoDB" id="2906425at2759"/>
<reference evidence="2" key="1">
    <citation type="journal article" date="2020" name="Stud. Mycol.">
        <title>101 Dothideomycetes genomes: a test case for predicting lifestyles and emergence of pathogens.</title>
        <authorList>
            <person name="Haridas S."/>
            <person name="Albert R."/>
            <person name="Binder M."/>
            <person name="Bloem J."/>
            <person name="Labutti K."/>
            <person name="Salamov A."/>
            <person name="Andreopoulos B."/>
            <person name="Baker S."/>
            <person name="Barry K."/>
            <person name="Bills G."/>
            <person name="Bluhm B."/>
            <person name="Cannon C."/>
            <person name="Castanera R."/>
            <person name="Culley D."/>
            <person name="Daum C."/>
            <person name="Ezra D."/>
            <person name="Gonzalez J."/>
            <person name="Henrissat B."/>
            <person name="Kuo A."/>
            <person name="Liang C."/>
            <person name="Lipzen A."/>
            <person name="Lutzoni F."/>
            <person name="Magnuson J."/>
            <person name="Mondo S."/>
            <person name="Nolan M."/>
            <person name="Ohm R."/>
            <person name="Pangilinan J."/>
            <person name="Park H.-J."/>
            <person name="Ramirez L."/>
            <person name="Alfaro M."/>
            <person name="Sun H."/>
            <person name="Tritt A."/>
            <person name="Yoshinaga Y."/>
            <person name="Zwiers L.-H."/>
            <person name="Turgeon B."/>
            <person name="Goodwin S."/>
            <person name="Spatafora J."/>
            <person name="Crous P."/>
            <person name="Grigoriev I."/>
        </authorList>
    </citation>
    <scope>NUCLEOTIDE SEQUENCE</scope>
    <source>
        <strain evidence="2">CBS 122367</strain>
    </source>
</reference>